<name>A0A9X0ASA0_9HELO</name>
<feature type="region of interest" description="Disordered" evidence="1">
    <location>
        <begin position="256"/>
        <end position="275"/>
    </location>
</feature>
<protein>
    <submittedName>
        <fullName evidence="3">Uncharacterized protein</fullName>
    </submittedName>
</protein>
<gene>
    <name evidence="3" type="ORF">OCU04_003421</name>
</gene>
<evidence type="ECO:0000256" key="2">
    <source>
        <dbReference type="SAM" id="SignalP"/>
    </source>
</evidence>
<reference evidence="3" key="1">
    <citation type="submission" date="2022-11" db="EMBL/GenBank/DDBJ databases">
        <title>Genome Resource of Sclerotinia nivalis Strain SnTB1, a Plant Pathogen Isolated from American Ginseng.</title>
        <authorList>
            <person name="Fan S."/>
        </authorList>
    </citation>
    <scope>NUCLEOTIDE SEQUENCE</scope>
    <source>
        <strain evidence="3">SnTB1</strain>
    </source>
</reference>
<keyword evidence="4" id="KW-1185">Reference proteome</keyword>
<evidence type="ECO:0000313" key="4">
    <source>
        <dbReference type="Proteomes" id="UP001152300"/>
    </source>
</evidence>
<dbReference type="AlphaFoldDB" id="A0A9X0ASA0"/>
<proteinExistence type="predicted"/>
<feature type="chain" id="PRO_5040786952" evidence="2">
    <location>
        <begin position="22"/>
        <end position="334"/>
    </location>
</feature>
<organism evidence="3 4">
    <name type="scientific">Sclerotinia nivalis</name>
    <dbReference type="NCBI Taxonomy" id="352851"/>
    <lineage>
        <taxon>Eukaryota</taxon>
        <taxon>Fungi</taxon>
        <taxon>Dikarya</taxon>
        <taxon>Ascomycota</taxon>
        <taxon>Pezizomycotina</taxon>
        <taxon>Leotiomycetes</taxon>
        <taxon>Helotiales</taxon>
        <taxon>Sclerotiniaceae</taxon>
        <taxon>Sclerotinia</taxon>
    </lineage>
</organism>
<dbReference type="OrthoDB" id="3544297at2759"/>
<dbReference type="Proteomes" id="UP001152300">
    <property type="component" value="Unassembled WGS sequence"/>
</dbReference>
<accession>A0A9X0ASA0</accession>
<comment type="caution">
    <text evidence="3">The sequence shown here is derived from an EMBL/GenBank/DDBJ whole genome shotgun (WGS) entry which is preliminary data.</text>
</comment>
<feature type="region of interest" description="Disordered" evidence="1">
    <location>
        <begin position="294"/>
        <end position="319"/>
    </location>
</feature>
<dbReference type="EMBL" id="JAPEIS010000003">
    <property type="protein sequence ID" value="KAJ8067825.1"/>
    <property type="molecule type" value="Genomic_DNA"/>
</dbReference>
<evidence type="ECO:0000313" key="3">
    <source>
        <dbReference type="EMBL" id="KAJ8067825.1"/>
    </source>
</evidence>
<keyword evidence="2" id="KW-0732">Signal</keyword>
<feature type="signal peptide" evidence="2">
    <location>
        <begin position="1"/>
        <end position="21"/>
    </location>
</feature>
<evidence type="ECO:0000256" key="1">
    <source>
        <dbReference type="SAM" id="MobiDB-lite"/>
    </source>
</evidence>
<sequence>MFRFTTTFALAILCLTKPSLSRPISKPEKGKLFDINLQISPRLDIVGNVGCGDNVADVDVKSIHLPLISCPYIQKSFQERGVKLPLSGRSLNIKRAVPLLLSRSINGQSFIPLPTSAVDAVTTISSNTMGPMTAIDSSIPSWSTATMFTSINTSSDFIGPITAIASSIPKSSGASTSALTDTSIEARKLHTHHRTLETMPPPTIIIEPQPRLTKLPKMTHTHHRLSKTSKAMQYASVHPHPLPVQAQIERWERKTKPLKTESHTSKPMFTWISPPQTRFSISPPASISVRKTTLETKASASASRKRASLHPPAKTLYPPVIERGLPSNGWYNDE</sequence>